<reference evidence="3" key="2">
    <citation type="submission" date="2020-11" db="EMBL/GenBank/DDBJ databases">
        <authorList>
            <person name="McCartney M.A."/>
            <person name="Auch B."/>
            <person name="Kono T."/>
            <person name="Mallez S."/>
            <person name="Becker A."/>
            <person name="Gohl D.M."/>
            <person name="Silverstein K.A.T."/>
            <person name="Koren S."/>
            <person name="Bechman K.B."/>
            <person name="Herman A."/>
            <person name="Abrahante J.E."/>
            <person name="Garbe J."/>
        </authorList>
    </citation>
    <scope>NUCLEOTIDE SEQUENCE</scope>
    <source>
        <strain evidence="3">Duluth1</strain>
        <tissue evidence="3">Whole animal</tissue>
    </source>
</reference>
<evidence type="ECO:0000256" key="1">
    <source>
        <dbReference type="SAM" id="SignalP"/>
    </source>
</evidence>
<keyword evidence="1" id="KW-0732">Signal</keyword>
<accession>A0A9D4L5R1</accession>
<name>A0A9D4L5R1_DREPO</name>
<evidence type="ECO:0000313" key="4">
    <source>
        <dbReference type="Proteomes" id="UP000828390"/>
    </source>
</evidence>
<gene>
    <name evidence="3" type="ORF">DPMN_094578</name>
</gene>
<dbReference type="OrthoDB" id="6082978at2759"/>
<dbReference type="Proteomes" id="UP000828390">
    <property type="component" value="Unassembled WGS sequence"/>
</dbReference>
<feature type="chain" id="PRO_5038933043" description="Transcobalamin-like C-terminal domain-containing protein" evidence="1">
    <location>
        <begin position="18"/>
        <end position="142"/>
    </location>
</feature>
<evidence type="ECO:0000259" key="2">
    <source>
        <dbReference type="Pfam" id="PF14478"/>
    </source>
</evidence>
<dbReference type="Pfam" id="PF14478">
    <property type="entry name" value="DUF4430"/>
    <property type="match status" value="1"/>
</dbReference>
<reference evidence="3" key="1">
    <citation type="journal article" date="2019" name="bioRxiv">
        <title>The Genome of the Zebra Mussel, Dreissena polymorpha: A Resource for Invasive Species Research.</title>
        <authorList>
            <person name="McCartney M.A."/>
            <person name="Auch B."/>
            <person name="Kono T."/>
            <person name="Mallez S."/>
            <person name="Zhang Y."/>
            <person name="Obille A."/>
            <person name="Becker A."/>
            <person name="Abrahante J.E."/>
            <person name="Garbe J."/>
            <person name="Badalamenti J.P."/>
            <person name="Herman A."/>
            <person name="Mangelson H."/>
            <person name="Liachko I."/>
            <person name="Sullivan S."/>
            <person name="Sone E.D."/>
            <person name="Koren S."/>
            <person name="Silverstein K.A.T."/>
            <person name="Beckman K.B."/>
            <person name="Gohl D.M."/>
        </authorList>
    </citation>
    <scope>NUCLEOTIDE SEQUENCE</scope>
    <source>
        <strain evidence="3">Duluth1</strain>
        <tissue evidence="3">Whole animal</tissue>
    </source>
</reference>
<feature type="domain" description="Transcobalamin-like C-terminal" evidence="2">
    <location>
        <begin position="59"/>
        <end position="140"/>
    </location>
</feature>
<organism evidence="3 4">
    <name type="scientific">Dreissena polymorpha</name>
    <name type="common">Zebra mussel</name>
    <name type="synonym">Mytilus polymorpha</name>
    <dbReference type="NCBI Taxonomy" id="45954"/>
    <lineage>
        <taxon>Eukaryota</taxon>
        <taxon>Metazoa</taxon>
        <taxon>Spiralia</taxon>
        <taxon>Lophotrochozoa</taxon>
        <taxon>Mollusca</taxon>
        <taxon>Bivalvia</taxon>
        <taxon>Autobranchia</taxon>
        <taxon>Heteroconchia</taxon>
        <taxon>Euheterodonta</taxon>
        <taxon>Imparidentia</taxon>
        <taxon>Neoheterodontei</taxon>
        <taxon>Myida</taxon>
        <taxon>Dreissenoidea</taxon>
        <taxon>Dreissenidae</taxon>
        <taxon>Dreissena</taxon>
    </lineage>
</organism>
<keyword evidence="4" id="KW-1185">Reference proteome</keyword>
<protein>
    <recommendedName>
        <fullName evidence="2">Transcobalamin-like C-terminal domain-containing protein</fullName>
    </recommendedName>
</protein>
<comment type="caution">
    <text evidence="3">The sequence shown here is derived from an EMBL/GenBank/DDBJ whole genome shotgun (WGS) entry which is preliminary data.</text>
</comment>
<proteinExistence type="predicted"/>
<dbReference type="Gene3D" id="2.170.130.30">
    <property type="match status" value="1"/>
</dbReference>
<feature type="signal peptide" evidence="1">
    <location>
        <begin position="1"/>
        <end position="17"/>
    </location>
</feature>
<sequence length="142" mass="15739">MMVYILIALLLIVTCGSFVLDDCQPGPPNGNFVLSLKNTLVLPLFFHNVTLKTTGQCTNVLKYMETACDGDENFKNFSMTYFPKSTSFPGAFFVSAINGVEGVSGETYWELIEHSTGKQYDVGATHYFPKAGDQVAWNLTRM</sequence>
<dbReference type="InterPro" id="IPR027954">
    <property type="entry name" value="Transcobalamin-like_C"/>
</dbReference>
<evidence type="ECO:0000313" key="3">
    <source>
        <dbReference type="EMBL" id="KAH3852081.1"/>
    </source>
</evidence>
<dbReference type="EMBL" id="JAIWYP010000003">
    <property type="protein sequence ID" value="KAH3852081.1"/>
    <property type="molecule type" value="Genomic_DNA"/>
</dbReference>
<dbReference type="AlphaFoldDB" id="A0A9D4L5R1"/>